<evidence type="ECO:0000256" key="5">
    <source>
        <dbReference type="ARBA" id="ARBA00022692"/>
    </source>
</evidence>
<evidence type="ECO:0000256" key="20">
    <source>
        <dbReference type="SAM" id="MobiDB-lite"/>
    </source>
</evidence>
<keyword evidence="8 19" id="KW-0547">Nucleotide-binding</keyword>
<dbReference type="FunFam" id="2.130.10.10:FF:000194">
    <property type="entry name" value="Macrophage-stimulating 1 receptor a"/>
    <property type="match status" value="1"/>
</dbReference>
<dbReference type="Gene3D" id="2.130.10.10">
    <property type="entry name" value="YVTN repeat-like/Quinoprotein amine dehydrogenase"/>
    <property type="match status" value="1"/>
</dbReference>
<keyword evidence="15 25" id="KW-0675">Receptor</keyword>
<comment type="subcellular location">
    <subcellularLocation>
        <location evidence="1">Membrane</location>
        <topology evidence="1">Single-pass type I membrane protein</topology>
    </subcellularLocation>
</comment>
<dbReference type="CTD" id="397974"/>
<dbReference type="SUPFAM" id="SSF101912">
    <property type="entry name" value="Sema domain"/>
    <property type="match status" value="1"/>
</dbReference>
<proteinExistence type="predicted"/>
<keyword evidence="14" id="KW-0829">Tyrosine-protein kinase</keyword>
<keyword evidence="4" id="KW-0808">Transferase</keyword>
<evidence type="ECO:0000259" key="22">
    <source>
        <dbReference type="PROSITE" id="PS50011"/>
    </source>
</evidence>
<evidence type="ECO:0000313" key="25">
    <source>
        <dbReference type="RefSeq" id="XP_041445112.1"/>
    </source>
</evidence>
<dbReference type="Gene3D" id="1.10.510.10">
    <property type="entry name" value="Transferase(Phosphotransferase) domain 1"/>
    <property type="match status" value="1"/>
</dbReference>
<feature type="compositionally biased region" description="Acidic residues" evidence="20">
    <location>
        <begin position="1420"/>
        <end position="1437"/>
    </location>
</feature>
<dbReference type="PANTHER" id="PTHR24416:SF564">
    <property type="entry name" value="MACROPHAGE-STIMULATING PROTEIN RECEPTOR"/>
    <property type="match status" value="1"/>
</dbReference>
<dbReference type="PROSITE" id="PS00109">
    <property type="entry name" value="PROTEIN_KINASE_TYR"/>
    <property type="match status" value="1"/>
</dbReference>
<dbReference type="FunFam" id="3.30.200.20:FF:000251">
    <property type="entry name" value="Macrophage stimulating 1 receptor"/>
    <property type="match status" value="1"/>
</dbReference>
<comment type="catalytic activity">
    <reaction evidence="17">
        <text>L-tyrosyl-[protein] + ATP = O-phospho-L-tyrosyl-[protein] + ADP + H(+)</text>
        <dbReference type="Rhea" id="RHEA:10596"/>
        <dbReference type="Rhea" id="RHEA-COMP:10136"/>
        <dbReference type="Rhea" id="RHEA-COMP:20101"/>
        <dbReference type="ChEBI" id="CHEBI:15378"/>
        <dbReference type="ChEBI" id="CHEBI:30616"/>
        <dbReference type="ChEBI" id="CHEBI:46858"/>
        <dbReference type="ChEBI" id="CHEBI:61978"/>
        <dbReference type="ChEBI" id="CHEBI:456216"/>
        <dbReference type="EC" id="2.7.10.1"/>
    </reaction>
</comment>
<evidence type="ECO:0000256" key="21">
    <source>
        <dbReference type="SAM" id="Phobius"/>
    </source>
</evidence>
<dbReference type="FunFam" id="3.30.1680.10:FF:000006">
    <property type="entry name" value="Macrophage-stimulating 1 receptor b"/>
    <property type="match status" value="1"/>
</dbReference>
<dbReference type="EC" id="2.7.10.1" evidence="2"/>
<evidence type="ECO:0000256" key="1">
    <source>
        <dbReference type="ARBA" id="ARBA00004479"/>
    </source>
</evidence>
<evidence type="ECO:0000256" key="6">
    <source>
        <dbReference type="ARBA" id="ARBA00022729"/>
    </source>
</evidence>
<dbReference type="CDD" id="cd00102">
    <property type="entry name" value="IPT"/>
    <property type="match status" value="1"/>
</dbReference>
<dbReference type="GO" id="GO:0016477">
    <property type="term" value="P:cell migration"/>
    <property type="evidence" value="ECO:0000318"/>
    <property type="project" value="GO_Central"/>
</dbReference>
<dbReference type="InterPro" id="IPR017441">
    <property type="entry name" value="Protein_kinase_ATP_BS"/>
</dbReference>
<dbReference type="RefSeq" id="XP_041445112.1">
    <property type="nucleotide sequence ID" value="XM_041589178.1"/>
</dbReference>
<keyword evidence="24" id="KW-1185">Reference proteome</keyword>
<dbReference type="SMART" id="SM00630">
    <property type="entry name" value="Sema"/>
    <property type="match status" value="1"/>
</dbReference>
<dbReference type="InterPro" id="IPR020635">
    <property type="entry name" value="Tyr_kinase_cat_dom"/>
</dbReference>
<dbReference type="InterPro" id="IPR015943">
    <property type="entry name" value="WD40/YVTN_repeat-like_dom_sf"/>
</dbReference>
<keyword evidence="12 21" id="KW-1133">Transmembrane helix</keyword>
<feature type="binding site" evidence="19">
    <location>
        <position position="1157"/>
    </location>
    <ligand>
        <name>ATP</name>
        <dbReference type="ChEBI" id="CHEBI:30616"/>
    </ligand>
</feature>
<dbReference type="PRINTS" id="PR00109">
    <property type="entry name" value="TYRKINASE"/>
</dbReference>
<dbReference type="InterPro" id="IPR008266">
    <property type="entry name" value="Tyr_kinase_AS"/>
</dbReference>
<dbReference type="Pfam" id="PF01403">
    <property type="entry name" value="Sema"/>
    <property type="match status" value="1"/>
</dbReference>
<dbReference type="GO" id="GO:0043235">
    <property type="term" value="C:receptor complex"/>
    <property type="evidence" value="ECO:0000318"/>
    <property type="project" value="GO_Central"/>
</dbReference>
<dbReference type="GO" id="GO:0007399">
    <property type="term" value="P:nervous system development"/>
    <property type="evidence" value="ECO:0000318"/>
    <property type="project" value="GO_Central"/>
</dbReference>
<dbReference type="SUPFAM" id="SSF56112">
    <property type="entry name" value="Protein kinase-like (PK-like)"/>
    <property type="match status" value="1"/>
</dbReference>
<feature type="domain" description="Protein kinase" evidence="22">
    <location>
        <begin position="1125"/>
        <end position="1387"/>
    </location>
</feature>
<dbReference type="GO" id="GO:0007169">
    <property type="term" value="P:cell surface receptor protein tyrosine kinase signaling pathway"/>
    <property type="evidence" value="ECO:0000318"/>
    <property type="project" value="GO_Central"/>
</dbReference>
<keyword evidence="10 19" id="KW-0067">ATP-binding</keyword>
<dbReference type="PROSITE" id="PS00107">
    <property type="entry name" value="PROTEIN_KINASE_ATP"/>
    <property type="match status" value="1"/>
</dbReference>
<keyword evidence="16" id="KW-0325">Glycoprotein</keyword>
<keyword evidence="7" id="KW-0677">Repeat</keyword>
<evidence type="ECO:0000256" key="2">
    <source>
        <dbReference type="ARBA" id="ARBA00011902"/>
    </source>
</evidence>
<dbReference type="GO" id="GO:0005886">
    <property type="term" value="C:plasma membrane"/>
    <property type="evidence" value="ECO:0000318"/>
    <property type="project" value="GO_Central"/>
</dbReference>
<name>A0A8J1MTL7_XENLA</name>
<evidence type="ECO:0000256" key="3">
    <source>
        <dbReference type="ARBA" id="ARBA00022553"/>
    </source>
</evidence>
<evidence type="ECO:0000259" key="23">
    <source>
        <dbReference type="PROSITE" id="PS51004"/>
    </source>
</evidence>
<evidence type="ECO:0000256" key="9">
    <source>
        <dbReference type="ARBA" id="ARBA00022777"/>
    </source>
</evidence>
<organism evidence="24 25">
    <name type="scientific">Xenopus laevis</name>
    <name type="common">African clawed frog</name>
    <dbReference type="NCBI Taxonomy" id="8355"/>
    <lineage>
        <taxon>Eukaryota</taxon>
        <taxon>Metazoa</taxon>
        <taxon>Chordata</taxon>
        <taxon>Craniata</taxon>
        <taxon>Vertebrata</taxon>
        <taxon>Euteleostomi</taxon>
        <taxon>Amphibia</taxon>
        <taxon>Batrachia</taxon>
        <taxon>Anura</taxon>
        <taxon>Pipoidea</taxon>
        <taxon>Pipidae</taxon>
        <taxon>Xenopodinae</taxon>
        <taxon>Xenopus</taxon>
        <taxon>Xenopus</taxon>
    </lineage>
</organism>
<dbReference type="InterPro" id="IPR011009">
    <property type="entry name" value="Kinase-like_dom_sf"/>
</dbReference>
<dbReference type="GeneID" id="397974"/>
<dbReference type="GO" id="GO:0004714">
    <property type="term" value="F:transmembrane receptor protein tyrosine kinase activity"/>
    <property type="evidence" value="ECO:0000318"/>
    <property type="project" value="GO_Central"/>
</dbReference>
<evidence type="ECO:0000256" key="11">
    <source>
        <dbReference type="ARBA" id="ARBA00022843"/>
    </source>
</evidence>
<keyword evidence="13 21" id="KW-0472">Membrane</keyword>
<dbReference type="Gene3D" id="3.30.1680.10">
    <property type="entry name" value="ligand-binding face of the semaphorins, domain 2"/>
    <property type="match status" value="1"/>
</dbReference>
<dbReference type="InterPro" id="IPR013783">
    <property type="entry name" value="Ig-like_fold"/>
</dbReference>
<dbReference type="PROSITE" id="PS51004">
    <property type="entry name" value="SEMA"/>
    <property type="match status" value="1"/>
</dbReference>
<dbReference type="InterPro" id="IPR000719">
    <property type="entry name" value="Prot_kinase_dom"/>
</dbReference>
<evidence type="ECO:0000256" key="12">
    <source>
        <dbReference type="ARBA" id="ARBA00022989"/>
    </source>
</evidence>
<dbReference type="Gene3D" id="3.30.200.20">
    <property type="entry name" value="Phosphorylase Kinase, domain 1"/>
    <property type="match status" value="1"/>
</dbReference>
<dbReference type="InterPro" id="IPR050122">
    <property type="entry name" value="RTK"/>
</dbReference>
<dbReference type="Pfam" id="PF01833">
    <property type="entry name" value="TIG"/>
    <property type="match status" value="3"/>
</dbReference>
<evidence type="ECO:0000256" key="8">
    <source>
        <dbReference type="ARBA" id="ARBA00022741"/>
    </source>
</evidence>
<evidence type="ECO:0000256" key="17">
    <source>
        <dbReference type="ARBA" id="ARBA00051243"/>
    </source>
</evidence>
<dbReference type="OrthoDB" id="9985181at2759"/>
<evidence type="ECO:0000313" key="24">
    <source>
        <dbReference type="Proteomes" id="UP000186698"/>
    </source>
</evidence>
<accession>A0A8J1MTL7</accession>
<dbReference type="InterPro" id="IPR002909">
    <property type="entry name" value="IPT_dom"/>
</dbReference>
<evidence type="ECO:0000256" key="15">
    <source>
        <dbReference type="ARBA" id="ARBA00023170"/>
    </source>
</evidence>
<dbReference type="PROSITE" id="PS50011">
    <property type="entry name" value="PROTEIN_KINASE_DOM"/>
    <property type="match status" value="1"/>
</dbReference>
<evidence type="ECO:0000256" key="4">
    <source>
        <dbReference type="ARBA" id="ARBA00022679"/>
    </source>
</evidence>
<dbReference type="CDD" id="cd05058">
    <property type="entry name" value="PTKc_Met_Ron"/>
    <property type="match status" value="1"/>
</dbReference>
<dbReference type="CDD" id="cd01179">
    <property type="entry name" value="IPT_plexin_repeat2"/>
    <property type="match status" value="1"/>
</dbReference>
<keyword evidence="11" id="KW-0832">Ubl conjugation</keyword>
<sequence length="1437" mass="159617">MHSPRLKLRFVRFSDRVWSVLTFFVPWRSVVQTIGQVSPKYGCFYQVPVSCTEVKSHCISGSVFSQARMITLCPVLLSLLLLPTIATSQGQCQIPAPSLTLDTNIRYQFPSFTASRPIQNLVSQEDLLFLTTTNHLYVLTGNELHMLQNLTTGPTNSQCTLCSKCQMGNALPSQPEDTESQVLVADPEESVIYSCGSSLHGLCFMHVIASSKIVDSKCLFNQNRNNASSCPDCIASPLGTLLTVVTQSRVVYFYTASSLDSPIAKSYSPTSISIRRLLGSEDGFGGGFHSLTVLETFRDSYPIHYVHTFTSGSYVYFLTVQPEHPLSSTYHSRVVRLYKKEEEMRSYRELILECRLEPKRRRRRRRAEPRIFNVLQAAHVATVGSTLAGELDISETDPVLFAVFAQSEPMSAQPRKYSAVCAFPISLIDLSIEDGMNACCSNTNSVRLTRGLNFFQPEMECPQNDNQSDITCKNVPTLVSPPLRRVDIFNGQLDGVLLTSMYVRPQEDLTIGFLGTSVGRLLQVVLQRNSKPRTLSNFSISDTHPVSREVTRIRDSLFFITGNQVTKVNITGPGCRHFLTCSRCLRAPRFMGCSWCKNVCCQQGECEGECAQNTCLPSIAEFYPRTAPLRGNTNITLCGRDFQSSIVYNAPPKAKITAETHRVSVGPRKCIVNPGKSSSTSLVCTLQTEGPPDTLSTADISLTIDENLMGTPYYIKGTVSAEGFTFVEPAITSVEPNFGPLAGGTRLTLKGQNLTAGETQRVFIDGAECKTINGSDCPAEVLCCVSPKSLSLGPLNVFALLDGAQIPSPEQFQYKPDPSISDIRPNCSLASGTPLTIQGSNLDSASSISVILNNGEKAIRSACKGTFSPDRIVCRTPAYTYIGRSGNLTLELDAVQYTYPYRFRYLQNYVIHPFRPNEPDGGILRLKNGRDEIDTHHENLDLVTTCLKVSMTVGGRECNPTVLNKEITCRIPKGMVIPSEGSKVQVCVDDECTTVGLVMNENFLDPVLGIVLGSVASVLVVAVLIFLLLQHQRKKKKKQAVEQLELLSNNNREPVLSPISLLQGDYRTSYIPSSNSGGMLSHGYSGGSFGGGSMPILLASLVDSLRPELLEEVKDVLIPERCLTTHRDRIIGKGHFGSVYHGTYVDEDQQEVHCAVKSLNRITDLEEVEEFLREGILMKSFHHPNVLSLIGICLPQEGLPLVVLPFMKHGDLRHFIRSEERNPTVKDLVGFGLQVSRGMEYLANRKFVHRDLAARNCMLDETFHVKVADFGLARDVFDKEYYSVRRHKNARLPVKWMAMESLQTQKFTTKSDVWSFGVLLWELMTRGAPPYPDVDAYDITRYLFRGRRLAQPEYCPNPLYSLMLSCWNPQPVERPTFTQLVSDMELISNSLSGDHYINLNVTYVNLDCDQPFPPGHPPSEEELEEEDSTEEDENPVA</sequence>
<evidence type="ECO:0000256" key="7">
    <source>
        <dbReference type="ARBA" id="ARBA00022737"/>
    </source>
</evidence>
<gene>
    <name evidence="25" type="primary">mst1r.L</name>
    <name evidence="25" type="synonym">mst1r</name>
    <name evidence="25" type="synonym">Xhlp</name>
    <name evidence="25" type="synonym">XHR</name>
    <name evidence="25" type="synonym">Xron</name>
</gene>
<feature type="region of interest" description="Disordered" evidence="20">
    <location>
        <begin position="1410"/>
        <end position="1437"/>
    </location>
</feature>
<dbReference type="Gene3D" id="2.60.40.10">
    <property type="entry name" value="Immunoglobulins"/>
    <property type="match status" value="3"/>
</dbReference>
<keyword evidence="5 21" id="KW-0812">Transmembrane</keyword>
<keyword evidence="9" id="KW-0418">Kinase</keyword>
<keyword evidence="6" id="KW-0732">Signal</keyword>
<feature type="domain" description="Sema" evidence="23">
    <location>
        <begin position="93"/>
        <end position="570"/>
    </location>
</feature>
<dbReference type="Proteomes" id="UP000186698">
    <property type="component" value="Chromosome 4L"/>
</dbReference>
<protein>
    <recommendedName>
        <fullName evidence="2">receptor protein-tyrosine kinase</fullName>
        <ecNumber evidence="2">2.7.10.1</ecNumber>
    </recommendedName>
</protein>
<dbReference type="InterPro" id="IPR014756">
    <property type="entry name" value="Ig_E-set"/>
</dbReference>
<evidence type="ECO:0000256" key="13">
    <source>
        <dbReference type="ARBA" id="ARBA00023136"/>
    </source>
</evidence>
<dbReference type="PANTHER" id="PTHR24416">
    <property type="entry name" value="TYROSINE-PROTEIN KINASE RECEPTOR"/>
    <property type="match status" value="1"/>
</dbReference>
<evidence type="ECO:0000256" key="16">
    <source>
        <dbReference type="ARBA" id="ARBA00023180"/>
    </source>
</evidence>
<dbReference type="SMART" id="SM00219">
    <property type="entry name" value="TyrKc"/>
    <property type="match status" value="1"/>
</dbReference>
<feature type="transmembrane region" description="Helical" evidence="21">
    <location>
        <begin position="1007"/>
        <end position="1029"/>
    </location>
</feature>
<keyword evidence="3" id="KW-0597">Phosphoprotein</keyword>
<reference evidence="25" key="1">
    <citation type="submission" date="2025-08" db="UniProtKB">
        <authorList>
            <consortium name="RefSeq"/>
        </authorList>
    </citation>
    <scope>IDENTIFICATION</scope>
    <source>
        <strain evidence="25">J_2021</strain>
        <tissue evidence="25">Erythrocytes</tissue>
    </source>
</reference>
<dbReference type="FunFam" id="1.10.510.10:FF:000093">
    <property type="entry name" value="Hepatocyte growth factor receptor"/>
    <property type="match status" value="1"/>
</dbReference>
<dbReference type="SUPFAM" id="SSF103575">
    <property type="entry name" value="Plexin repeat"/>
    <property type="match status" value="1"/>
</dbReference>
<dbReference type="InterPro" id="IPR036352">
    <property type="entry name" value="Semap_dom_sf"/>
</dbReference>
<evidence type="ECO:0000256" key="18">
    <source>
        <dbReference type="PROSITE-ProRule" id="PRU00352"/>
    </source>
</evidence>
<dbReference type="InterPro" id="IPR001627">
    <property type="entry name" value="Semap_dom"/>
</dbReference>
<evidence type="ECO:0000256" key="10">
    <source>
        <dbReference type="ARBA" id="ARBA00022840"/>
    </source>
</evidence>
<dbReference type="SUPFAM" id="SSF81296">
    <property type="entry name" value="E set domains"/>
    <property type="match status" value="3"/>
</dbReference>
<comment type="caution">
    <text evidence="18">Lacks conserved residue(s) required for the propagation of feature annotation.</text>
</comment>
<dbReference type="SMART" id="SM00429">
    <property type="entry name" value="IPT"/>
    <property type="match status" value="3"/>
</dbReference>
<dbReference type="Pfam" id="PF07714">
    <property type="entry name" value="PK_Tyr_Ser-Thr"/>
    <property type="match status" value="1"/>
</dbReference>
<dbReference type="GO" id="GO:0006909">
    <property type="term" value="P:phagocytosis"/>
    <property type="evidence" value="ECO:0000318"/>
    <property type="project" value="GO_Central"/>
</dbReference>
<dbReference type="InterPro" id="IPR001245">
    <property type="entry name" value="Ser-Thr/Tyr_kinase_cat_dom"/>
</dbReference>
<dbReference type="GO" id="GO:0005524">
    <property type="term" value="F:ATP binding"/>
    <property type="evidence" value="ECO:0007669"/>
    <property type="project" value="UniProtKB-UniRule"/>
</dbReference>
<evidence type="ECO:0000256" key="19">
    <source>
        <dbReference type="PROSITE-ProRule" id="PRU10141"/>
    </source>
</evidence>
<evidence type="ECO:0000256" key="14">
    <source>
        <dbReference type="ARBA" id="ARBA00023137"/>
    </source>
</evidence>